<organism evidence="1 2">
    <name type="scientific">Cocos nucifera</name>
    <name type="common">Coconut palm</name>
    <dbReference type="NCBI Taxonomy" id="13894"/>
    <lineage>
        <taxon>Eukaryota</taxon>
        <taxon>Viridiplantae</taxon>
        <taxon>Streptophyta</taxon>
        <taxon>Embryophyta</taxon>
        <taxon>Tracheophyta</taxon>
        <taxon>Spermatophyta</taxon>
        <taxon>Magnoliopsida</taxon>
        <taxon>Liliopsida</taxon>
        <taxon>Arecaceae</taxon>
        <taxon>Arecoideae</taxon>
        <taxon>Cocoseae</taxon>
        <taxon>Attaleinae</taxon>
        <taxon>Cocos</taxon>
    </lineage>
</organism>
<sequence length="72" mass="8291">MAMVGTAVEEGSAARRFWIRSRKEAVFVQYTPFVVCLTAGRLEMEVFHNHISQTCTSSKLMLKRELRRSLEV</sequence>
<dbReference type="AlphaFoldDB" id="A0A8K0N6N8"/>
<name>A0A8K0N6N8_COCNU</name>
<proteinExistence type="predicted"/>
<accession>A0A8K0N6N8</accession>
<comment type="caution">
    <text evidence="1">The sequence shown here is derived from an EMBL/GenBank/DDBJ whole genome shotgun (WGS) entry which is preliminary data.</text>
</comment>
<protein>
    <submittedName>
        <fullName evidence="1">Uncharacterized protein</fullName>
    </submittedName>
</protein>
<reference evidence="1" key="2">
    <citation type="submission" date="2019-07" db="EMBL/GenBank/DDBJ databases">
        <authorList>
            <person name="Yang Y."/>
            <person name="Bocs S."/>
            <person name="Baudouin L."/>
        </authorList>
    </citation>
    <scope>NUCLEOTIDE SEQUENCE</scope>
    <source>
        <tissue evidence="1">Spear leaf of Hainan Tall coconut</tissue>
    </source>
</reference>
<gene>
    <name evidence="1" type="ORF">COCNU_08G011420</name>
</gene>
<reference evidence="1" key="1">
    <citation type="journal article" date="2017" name="Gigascience">
        <title>The genome draft of coconut (Cocos nucifera).</title>
        <authorList>
            <person name="Xiao Y."/>
            <person name="Xu P."/>
            <person name="Fan H."/>
            <person name="Baudouin L."/>
            <person name="Xia W."/>
            <person name="Bocs S."/>
            <person name="Xu J."/>
            <person name="Li Q."/>
            <person name="Guo A."/>
            <person name="Zhou L."/>
            <person name="Li J."/>
            <person name="Wu Y."/>
            <person name="Ma Z."/>
            <person name="Armero A."/>
            <person name="Issali A.E."/>
            <person name="Liu N."/>
            <person name="Peng M."/>
            <person name="Yang Y."/>
        </authorList>
    </citation>
    <scope>NUCLEOTIDE SEQUENCE</scope>
    <source>
        <tissue evidence="1">Spear leaf of Hainan Tall coconut</tissue>
    </source>
</reference>
<evidence type="ECO:0000313" key="1">
    <source>
        <dbReference type="EMBL" id="KAG1359696.1"/>
    </source>
</evidence>
<dbReference type="OrthoDB" id="10028886at2759"/>
<dbReference type="Proteomes" id="UP000797356">
    <property type="component" value="Chromosome 8"/>
</dbReference>
<dbReference type="EMBL" id="CM017879">
    <property type="protein sequence ID" value="KAG1359696.1"/>
    <property type="molecule type" value="Genomic_DNA"/>
</dbReference>
<keyword evidence="2" id="KW-1185">Reference proteome</keyword>
<evidence type="ECO:0000313" key="2">
    <source>
        <dbReference type="Proteomes" id="UP000797356"/>
    </source>
</evidence>